<dbReference type="HOGENOM" id="CLU_012447_0_0_1"/>
<dbReference type="InterPro" id="IPR000504">
    <property type="entry name" value="RRM_dom"/>
</dbReference>
<feature type="domain" description="RRM" evidence="5">
    <location>
        <begin position="203"/>
        <end position="276"/>
    </location>
</feature>
<dbReference type="KEGG" id="smo:SELMODRAFT_444436"/>
<feature type="compositionally biased region" description="Basic and acidic residues" evidence="4">
    <location>
        <begin position="37"/>
        <end position="54"/>
    </location>
</feature>
<dbReference type="InterPro" id="IPR034453">
    <property type="entry name" value="MEI2-like_RRM1"/>
</dbReference>
<dbReference type="CDD" id="cd12276">
    <property type="entry name" value="RRM2_MEI2_EAR1_like"/>
    <property type="match status" value="1"/>
</dbReference>
<feature type="region of interest" description="Disordered" evidence="4">
    <location>
        <begin position="567"/>
        <end position="608"/>
    </location>
</feature>
<evidence type="ECO:0000256" key="1">
    <source>
        <dbReference type="ARBA" id="ARBA00022737"/>
    </source>
</evidence>
<keyword evidence="2 3" id="KW-0694">RNA-binding</keyword>
<feature type="region of interest" description="Disordered" evidence="4">
    <location>
        <begin position="29"/>
        <end position="76"/>
    </location>
</feature>
<reference evidence="6 7" key="1">
    <citation type="journal article" date="2011" name="Science">
        <title>The Selaginella genome identifies genetic changes associated with the evolution of vascular plants.</title>
        <authorList>
            <person name="Banks J.A."/>
            <person name="Nishiyama T."/>
            <person name="Hasebe M."/>
            <person name="Bowman J.L."/>
            <person name="Gribskov M."/>
            <person name="dePamphilis C."/>
            <person name="Albert V.A."/>
            <person name="Aono N."/>
            <person name="Aoyama T."/>
            <person name="Ambrose B.A."/>
            <person name="Ashton N.W."/>
            <person name="Axtell M.J."/>
            <person name="Barker E."/>
            <person name="Barker M.S."/>
            <person name="Bennetzen J.L."/>
            <person name="Bonawitz N.D."/>
            <person name="Chapple C."/>
            <person name="Cheng C."/>
            <person name="Correa L.G."/>
            <person name="Dacre M."/>
            <person name="DeBarry J."/>
            <person name="Dreyer I."/>
            <person name="Elias M."/>
            <person name="Engstrom E.M."/>
            <person name="Estelle M."/>
            <person name="Feng L."/>
            <person name="Finet C."/>
            <person name="Floyd S.K."/>
            <person name="Frommer W.B."/>
            <person name="Fujita T."/>
            <person name="Gramzow L."/>
            <person name="Gutensohn M."/>
            <person name="Harholt J."/>
            <person name="Hattori M."/>
            <person name="Heyl A."/>
            <person name="Hirai T."/>
            <person name="Hiwatashi Y."/>
            <person name="Ishikawa M."/>
            <person name="Iwata M."/>
            <person name="Karol K.G."/>
            <person name="Koehler B."/>
            <person name="Kolukisaoglu U."/>
            <person name="Kubo M."/>
            <person name="Kurata T."/>
            <person name="Lalonde S."/>
            <person name="Li K."/>
            <person name="Li Y."/>
            <person name="Litt A."/>
            <person name="Lyons E."/>
            <person name="Manning G."/>
            <person name="Maruyama T."/>
            <person name="Michael T.P."/>
            <person name="Mikami K."/>
            <person name="Miyazaki S."/>
            <person name="Morinaga S."/>
            <person name="Murata T."/>
            <person name="Mueller-Roeber B."/>
            <person name="Nelson D.R."/>
            <person name="Obara M."/>
            <person name="Oguri Y."/>
            <person name="Olmstead R.G."/>
            <person name="Onodera N."/>
            <person name="Petersen B.L."/>
            <person name="Pils B."/>
            <person name="Prigge M."/>
            <person name="Rensing S.A."/>
            <person name="Riano-Pachon D.M."/>
            <person name="Roberts A.W."/>
            <person name="Sato Y."/>
            <person name="Scheller H.V."/>
            <person name="Schulz B."/>
            <person name="Schulz C."/>
            <person name="Shakirov E.V."/>
            <person name="Shibagaki N."/>
            <person name="Shinohara N."/>
            <person name="Shippen D.E."/>
            <person name="Soerensen I."/>
            <person name="Sotooka R."/>
            <person name="Sugimoto N."/>
            <person name="Sugita M."/>
            <person name="Sumikawa N."/>
            <person name="Tanurdzic M."/>
            <person name="Theissen G."/>
            <person name="Ulvskov P."/>
            <person name="Wakazuki S."/>
            <person name="Weng J.K."/>
            <person name="Willats W.W."/>
            <person name="Wipf D."/>
            <person name="Wolf P.G."/>
            <person name="Yang L."/>
            <person name="Zimmer A.D."/>
            <person name="Zhu Q."/>
            <person name="Mitros T."/>
            <person name="Hellsten U."/>
            <person name="Loque D."/>
            <person name="Otillar R."/>
            <person name="Salamov A."/>
            <person name="Schmutz J."/>
            <person name="Shapiro H."/>
            <person name="Lindquist E."/>
            <person name="Lucas S."/>
            <person name="Rokhsar D."/>
            <person name="Grigoriev I.V."/>
        </authorList>
    </citation>
    <scope>NUCLEOTIDE SEQUENCE [LARGE SCALE GENOMIC DNA]</scope>
</reference>
<feature type="domain" description="RRM" evidence="5">
    <location>
        <begin position="287"/>
        <end position="360"/>
    </location>
</feature>
<dbReference type="InterPro" id="IPR035979">
    <property type="entry name" value="RBD_domain_sf"/>
</dbReference>
<dbReference type="GO" id="GO:0003723">
    <property type="term" value="F:RNA binding"/>
    <property type="evidence" value="ECO:0000318"/>
    <property type="project" value="GO_Central"/>
</dbReference>
<dbReference type="AlphaFoldDB" id="D8SAJ2"/>
<organism evidence="7">
    <name type="scientific">Selaginella moellendorffii</name>
    <name type="common">Spikemoss</name>
    <dbReference type="NCBI Taxonomy" id="88036"/>
    <lineage>
        <taxon>Eukaryota</taxon>
        <taxon>Viridiplantae</taxon>
        <taxon>Streptophyta</taxon>
        <taxon>Embryophyta</taxon>
        <taxon>Tracheophyta</taxon>
        <taxon>Lycopodiopsida</taxon>
        <taxon>Selaginellales</taxon>
        <taxon>Selaginellaceae</taxon>
        <taxon>Selaginella</taxon>
    </lineage>
</organism>
<dbReference type="InterPro" id="IPR007201">
    <property type="entry name" value="Mei2-like_Rrm_C"/>
</dbReference>
<dbReference type="Proteomes" id="UP000001514">
    <property type="component" value="Unassembled WGS sequence"/>
</dbReference>
<evidence type="ECO:0000256" key="3">
    <source>
        <dbReference type="PROSITE-ProRule" id="PRU00176"/>
    </source>
</evidence>
<protein>
    <recommendedName>
        <fullName evidence="5">RRM domain-containing protein</fullName>
    </recommendedName>
</protein>
<dbReference type="Gramene" id="EFJ18607">
    <property type="protein sequence ID" value="EFJ18607"/>
    <property type="gene ID" value="SELMODRAFT_444436"/>
</dbReference>
<evidence type="ECO:0000256" key="4">
    <source>
        <dbReference type="SAM" id="MobiDB-lite"/>
    </source>
</evidence>
<dbReference type="PROSITE" id="PS50102">
    <property type="entry name" value="RRM"/>
    <property type="match status" value="2"/>
</dbReference>
<dbReference type="eggNOG" id="KOG4660">
    <property type="taxonomic scope" value="Eukaryota"/>
</dbReference>
<dbReference type="InParanoid" id="D8SAJ2"/>
<dbReference type="Pfam" id="PF04059">
    <property type="entry name" value="RRM_2"/>
    <property type="match status" value="1"/>
</dbReference>
<dbReference type="Gene3D" id="3.30.70.330">
    <property type="match status" value="2"/>
</dbReference>
<dbReference type="InterPro" id="IPR034454">
    <property type="entry name" value="MEI2-like_RRM3"/>
</dbReference>
<accession>D8SAJ2</accession>
<dbReference type="CDD" id="cd12531">
    <property type="entry name" value="RRM3_MEI2_like"/>
    <property type="match status" value="1"/>
</dbReference>
<keyword evidence="7" id="KW-1185">Reference proteome</keyword>
<dbReference type="CDD" id="cd12524">
    <property type="entry name" value="RRM1_MEI2_like"/>
    <property type="match status" value="1"/>
</dbReference>
<evidence type="ECO:0000313" key="6">
    <source>
        <dbReference type="EMBL" id="EFJ18607.1"/>
    </source>
</evidence>
<evidence type="ECO:0000259" key="5">
    <source>
        <dbReference type="PROSITE" id="PS50102"/>
    </source>
</evidence>
<sequence>MGSGNTFHSGATSAAPSISMAFSESGGWSWFRGGPAKGDELPPEDHWSEDKEKSASWAVSDDVPEHRSVPSGLASPQMTQEAAAAVAAAATVDKAGDNIGVNIFSSSLPDLFRNKLGLLDVQQPPSSEADEEPEDNEIPLEELELHAIGSLLPDDDELLAGALTDMPPGSSSTQDSEDLDFFSNGGGLELDGDGFSAEEPTSRTIFVRNIDSKVSDDELRAVFERFGDIRTLYTGCKPEGLILVSYYDLRGAKRAIRALQSRVLWGQKLEMHFLFPKDSHPYDTSLGMVAVFNVDPAVSNDDLKELFGVYGDIKEVHETPLKHRHRFIEFYDSRAACAALRVLNKRDLLARRTRLDPSSILQFNDDVDNDDPLVQSQHLFNATGYSESEALRELHQQAKFASFSHPWNSLAGGLSSPSSVMGKAGDVGLGYHSYPDFDYGLMNHIRQSSAMSALRAREGLEEMPLHRSPGYEHRGLAVNPRPGLVTTPSSPFLWGNAPQSSPLLWPPSAHLYGHPKVHGCSLQSHLLNPVLAYPQVGCLPYGEKLRDRRRGYLRQSAPGGYLGLTGSLRLGSRSHPDRKSDLSKGALSSGVGRFNSRHRSRRGDSNAADKEQFHLDLDRIVSGEDKRTTLMLKNIPNKYTSKMLLAVIDEANQGTYDFIYLPIDFKNKCNVGYAFVNMIEPSYIVSFYKAFNGKKWEKFNSEKVASVAYARIQGKAALVAHFQNSSLMNECRPIVFGEEGNTPDDPGKEIGIVMGSEEATKL</sequence>
<evidence type="ECO:0000313" key="7">
    <source>
        <dbReference type="Proteomes" id="UP000001514"/>
    </source>
</evidence>
<dbReference type="OrthoDB" id="417481at2759"/>
<feature type="region of interest" description="Disordered" evidence="4">
    <location>
        <begin position="160"/>
        <end position="183"/>
    </location>
</feature>
<dbReference type="SUPFAM" id="SSF54928">
    <property type="entry name" value="RNA-binding domain, RBD"/>
    <property type="match status" value="2"/>
</dbReference>
<evidence type="ECO:0000256" key="2">
    <source>
        <dbReference type="ARBA" id="ARBA00022884"/>
    </source>
</evidence>
<proteinExistence type="predicted"/>
<name>D8SAJ2_SELML</name>
<dbReference type="SMART" id="SM00360">
    <property type="entry name" value="RRM"/>
    <property type="match status" value="3"/>
</dbReference>
<dbReference type="EMBL" id="GL377609">
    <property type="protein sequence ID" value="EFJ18607.1"/>
    <property type="molecule type" value="Genomic_DNA"/>
</dbReference>
<gene>
    <name evidence="6" type="ORF">SELMODRAFT_444436</name>
</gene>
<keyword evidence="1" id="KW-0677">Repeat</keyword>
<dbReference type="Pfam" id="PF00076">
    <property type="entry name" value="RRM_1"/>
    <property type="match status" value="2"/>
</dbReference>
<dbReference type="PANTHER" id="PTHR23189">
    <property type="entry name" value="RNA RECOGNITION MOTIF-CONTAINING"/>
    <property type="match status" value="1"/>
</dbReference>
<dbReference type="InterPro" id="IPR012677">
    <property type="entry name" value="Nucleotide-bd_a/b_plait_sf"/>
</dbReference>